<dbReference type="InterPro" id="IPR025833">
    <property type="entry name" value="GDYXXLXY"/>
</dbReference>
<evidence type="ECO:0000313" key="2">
    <source>
        <dbReference type="Proteomes" id="UP001549200"/>
    </source>
</evidence>
<proteinExistence type="predicted"/>
<accession>A0ABV2G091</accession>
<dbReference type="Pfam" id="PF14345">
    <property type="entry name" value="GDYXXLXY"/>
    <property type="match status" value="1"/>
</dbReference>
<dbReference type="RefSeq" id="WP_048929539.1">
    <property type="nucleotide sequence ID" value="NZ_JBCOSW010000011.1"/>
</dbReference>
<name>A0ABV2G091_9FIRM</name>
<comment type="caution">
    <text evidence="1">The sequence shown here is derived from an EMBL/GenBank/DDBJ whole genome shotgun (WGS) entry which is preliminary data.</text>
</comment>
<evidence type="ECO:0000313" key="1">
    <source>
        <dbReference type="EMBL" id="MET3571703.1"/>
    </source>
</evidence>
<organism evidence="1 2">
    <name type="scientific">Enterocloster citroniae</name>
    <dbReference type="NCBI Taxonomy" id="358743"/>
    <lineage>
        <taxon>Bacteria</taxon>
        <taxon>Bacillati</taxon>
        <taxon>Bacillota</taxon>
        <taxon>Clostridia</taxon>
        <taxon>Lachnospirales</taxon>
        <taxon>Lachnospiraceae</taxon>
        <taxon>Enterocloster</taxon>
    </lineage>
</organism>
<gene>
    <name evidence="1" type="ORF">ABID13_003354</name>
</gene>
<dbReference type="Proteomes" id="UP001549200">
    <property type="component" value="Unassembled WGS sequence"/>
</dbReference>
<dbReference type="EMBL" id="JBEPLZ010000012">
    <property type="protein sequence ID" value="MET3571703.1"/>
    <property type="molecule type" value="Genomic_DNA"/>
</dbReference>
<reference evidence="1 2" key="1">
    <citation type="submission" date="2024-06" db="EMBL/GenBank/DDBJ databases">
        <title>Genomic Encyclopedia of Type Strains, Phase IV (KMG-IV): sequencing the most valuable type-strain genomes for metagenomic binning, comparative biology and taxonomic classification.</title>
        <authorList>
            <person name="Goeker M."/>
        </authorList>
    </citation>
    <scope>NUCLEOTIDE SEQUENCE [LARGE SCALE GENOMIC DNA]</scope>
    <source>
        <strain evidence="1 2">DSM 19261</strain>
    </source>
</reference>
<dbReference type="GeneID" id="93164601"/>
<sequence>MKQNRNKMILSAFLLQILVLLSVIALVYVISAKGQTVTLTMTGYDPYDALRGRYIRLSNPDSRVILDPGSIERYENRRCRDPYVYVVLNRDPGTGLSSFSYASLDRPDPATPYIRCSSDYLRTYEGESRVSIHPRIDQYYLTEKHAGHLDQSIRWDTPVRLTLKIWHGMYAIDGIEVDGQAY</sequence>
<keyword evidence="2" id="KW-1185">Reference proteome</keyword>
<protein>
    <submittedName>
        <fullName evidence="1">Membrane-anchored protein</fullName>
    </submittedName>
</protein>